<dbReference type="AlphaFoldDB" id="A6F4U2"/>
<sequence>MTTLTIELPDDVTAEQIRGAADSLGCDLRLDGDGKNLKAVPRKPTNVVRMPTRIREVHQPSPGSA</sequence>
<accession>A6F4U2</accession>
<protein>
    <submittedName>
        <fullName evidence="1">Uncharacterized protein</fullName>
    </submittedName>
</protein>
<gene>
    <name evidence="1" type="ORF">MDG893_05119</name>
</gene>
<keyword evidence="2" id="KW-1185">Reference proteome</keyword>
<comment type="caution">
    <text evidence="1">The sequence shown here is derived from an EMBL/GenBank/DDBJ whole genome shotgun (WGS) entry which is preliminary data.</text>
</comment>
<organism evidence="1 2">
    <name type="scientific">Marinobacter algicola DG893</name>
    <dbReference type="NCBI Taxonomy" id="443152"/>
    <lineage>
        <taxon>Bacteria</taxon>
        <taxon>Pseudomonadati</taxon>
        <taxon>Pseudomonadota</taxon>
        <taxon>Gammaproteobacteria</taxon>
        <taxon>Pseudomonadales</taxon>
        <taxon>Marinobacteraceae</taxon>
        <taxon>Marinobacter</taxon>
    </lineage>
</organism>
<dbReference type="EMBL" id="ABCP01000047">
    <property type="protein sequence ID" value="EDM46256.1"/>
    <property type="molecule type" value="Genomic_DNA"/>
</dbReference>
<evidence type="ECO:0000313" key="2">
    <source>
        <dbReference type="Proteomes" id="UP000005856"/>
    </source>
</evidence>
<dbReference type="Proteomes" id="UP000005856">
    <property type="component" value="Unassembled WGS sequence"/>
</dbReference>
<dbReference type="STRING" id="443152.MDG893_05119"/>
<proteinExistence type="predicted"/>
<reference evidence="1 2" key="1">
    <citation type="submission" date="2007-06" db="EMBL/GenBank/DDBJ databases">
        <authorList>
            <person name="Green D."/>
            <person name="Ferriera S."/>
            <person name="Johnson J."/>
            <person name="Kravitz S."/>
            <person name="Beeson K."/>
            <person name="Sutton G."/>
            <person name="Rogers Y.-H."/>
            <person name="Friedman R."/>
            <person name="Frazier M."/>
            <person name="Venter J.C."/>
        </authorList>
    </citation>
    <scope>NUCLEOTIDE SEQUENCE [LARGE SCALE GENOMIC DNA]</scope>
    <source>
        <strain evidence="1 2">DG893</strain>
    </source>
</reference>
<evidence type="ECO:0000313" key="1">
    <source>
        <dbReference type="EMBL" id="EDM46256.1"/>
    </source>
</evidence>
<name>A6F4U2_9GAMM</name>